<dbReference type="Gene3D" id="2.130.10.10">
    <property type="entry name" value="YVTN repeat-like/Quinoprotein amine dehydrogenase"/>
    <property type="match status" value="1"/>
</dbReference>
<comment type="caution">
    <text evidence="12">The sequence shown here is derived from an EMBL/GenBank/DDBJ whole genome shotgun (WGS) entry which is preliminary data.</text>
</comment>
<reference evidence="12 13" key="1">
    <citation type="submission" date="2024-01" db="EMBL/GenBank/DDBJ databases">
        <title>Genome assemblies of Stephania.</title>
        <authorList>
            <person name="Yang L."/>
        </authorList>
    </citation>
    <scope>NUCLEOTIDE SEQUENCE [LARGE SCALE GENOMIC DNA]</scope>
    <source>
        <strain evidence="12">JXDWG</strain>
        <tissue evidence="12">Leaf</tissue>
    </source>
</reference>
<proteinExistence type="inferred from homology"/>
<keyword evidence="4 11" id="KW-0853">WD repeat</keyword>
<evidence type="ECO:0000313" key="12">
    <source>
        <dbReference type="EMBL" id="KAK9134053.1"/>
    </source>
</evidence>
<dbReference type="InterPro" id="IPR037363">
    <property type="entry name" value="Sec13/Seh1_fam"/>
</dbReference>
<evidence type="ECO:0000313" key="13">
    <source>
        <dbReference type="Proteomes" id="UP001419268"/>
    </source>
</evidence>
<evidence type="ECO:0000256" key="2">
    <source>
        <dbReference type="ARBA" id="ARBA00010102"/>
    </source>
</evidence>
<dbReference type="InterPro" id="IPR015943">
    <property type="entry name" value="WD40/YVTN_repeat-like_dom_sf"/>
</dbReference>
<dbReference type="InterPro" id="IPR036322">
    <property type="entry name" value="WD40_repeat_dom_sf"/>
</dbReference>
<evidence type="ECO:0000256" key="1">
    <source>
        <dbReference type="ARBA" id="ARBA00004567"/>
    </source>
</evidence>
<evidence type="ECO:0000256" key="8">
    <source>
        <dbReference type="ARBA" id="ARBA00023010"/>
    </source>
</evidence>
<dbReference type="GO" id="GO:0090114">
    <property type="term" value="P:COPII-coated vesicle budding"/>
    <property type="evidence" value="ECO:0007669"/>
    <property type="project" value="TreeGrafter"/>
</dbReference>
<accession>A0AAP0JHB7</accession>
<name>A0AAP0JHB7_9MAGN</name>
<keyword evidence="5" id="KW-0677">Repeat</keyword>
<comment type="similarity">
    <text evidence="2">Belongs to the WD repeat SEC13 family.</text>
</comment>
<dbReference type="GO" id="GO:0031080">
    <property type="term" value="C:nuclear pore outer ring"/>
    <property type="evidence" value="ECO:0007669"/>
    <property type="project" value="TreeGrafter"/>
</dbReference>
<evidence type="ECO:0000256" key="7">
    <source>
        <dbReference type="ARBA" id="ARBA00022927"/>
    </source>
</evidence>
<dbReference type="InterPro" id="IPR001680">
    <property type="entry name" value="WD40_rpt"/>
</dbReference>
<feature type="repeat" description="WD" evidence="11">
    <location>
        <begin position="41"/>
        <end position="82"/>
    </location>
</feature>
<dbReference type="SMART" id="SM00320">
    <property type="entry name" value="WD40"/>
    <property type="match status" value="1"/>
</dbReference>
<keyword evidence="3" id="KW-0813">Transport</keyword>
<protein>
    <submittedName>
        <fullName evidence="12">Uncharacterized protein</fullName>
    </submittedName>
</protein>
<evidence type="ECO:0000256" key="10">
    <source>
        <dbReference type="ARBA" id="ARBA00023242"/>
    </source>
</evidence>
<dbReference type="GO" id="GO:0030127">
    <property type="term" value="C:COPII vesicle coat"/>
    <property type="evidence" value="ECO:0007669"/>
    <property type="project" value="TreeGrafter"/>
</dbReference>
<sequence length="114" mass="12535">MWLGHPIWGSPNRQLRVLLGDGTVIIWTVAKEGDQWEGKVLKDFKTPVWRVSWSLTGNILAVADGDNNVTLWKEADRRRMATSDDASLPTPVLCVGTLAHFSSHPGDDVKGLAS</sequence>
<dbReference type="PROSITE" id="PS50082">
    <property type="entry name" value="WD_REPEATS_2"/>
    <property type="match status" value="1"/>
</dbReference>
<evidence type="ECO:0000256" key="3">
    <source>
        <dbReference type="ARBA" id="ARBA00022448"/>
    </source>
</evidence>
<dbReference type="GO" id="GO:0006606">
    <property type="term" value="P:protein import into nucleus"/>
    <property type="evidence" value="ECO:0007669"/>
    <property type="project" value="TreeGrafter"/>
</dbReference>
<comment type="subcellular location">
    <subcellularLocation>
        <location evidence="1">Nucleus</location>
        <location evidence="1">Nuclear pore complex</location>
    </subcellularLocation>
</comment>
<evidence type="ECO:0000256" key="6">
    <source>
        <dbReference type="ARBA" id="ARBA00022816"/>
    </source>
</evidence>
<keyword evidence="9" id="KW-0906">Nuclear pore complex</keyword>
<dbReference type="GO" id="GO:0051028">
    <property type="term" value="P:mRNA transport"/>
    <property type="evidence" value="ECO:0007669"/>
    <property type="project" value="UniProtKB-KW"/>
</dbReference>
<evidence type="ECO:0000256" key="11">
    <source>
        <dbReference type="PROSITE-ProRule" id="PRU00221"/>
    </source>
</evidence>
<keyword evidence="6" id="KW-0509">mRNA transport</keyword>
<dbReference type="GO" id="GO:0005198">
    <property type="term" value="F:structural molecule activity"/>
    <property type="evidence" value="ECO:0007669"/>
    <property type="project" value="InterPro"/>
</dbReference>
<dbReference type="EMBL" id="JBBNAG010000005">
    <property type="protein sequence ID" value="KAK9134053.1"/>
    <property type="molecule type" value="Genomic_DNA"/>
</dbReference>
<organism evidence="12 13">
    <name type="scientific">Stephania cephalantha</name>
    <dbReference type="NCBI Taxonomy" id="152367"/>
    <lineage>
        <taxon>Eukaryota</taxon>
        <taxon>Viridiplantae</taxon>
        <taxon>Streptophyta</taxon>
        <taxon>Embryophyta</taxon>
        <taxon>Tracheophyta</taxon>
        <taxon>Spermatophyta</taxon>
        <taxon>Magnoliopsida</taxon>
        <taxon>Ranunculales</taxon>
        <taxon>Menispermaceae</taxon>
        <taxon>Menispermoideae</taxon>
        <taxon>Cissampelideae</taxon>
        <taxon>Stephania</taxon>
    </lineage>
</organism>
<dbReference type="AlphaFoldDB" id="A0AAP0JHB7"/>
<dbReference type="Proteomes" id="UP001419268">
    <property type="component" value="Unassembled WGS sequence"/>
</dbReference>
<gene>
    <name evidence="12" type="ORF">Scep_013581</name>
</gene>
<keyword evidence="10" id="KW-0539">Nucleus</keyword>
<keyword evidence="8" id="KW-0811">Translocation</keyword>
<keyword evidence="13" id="KW-1185">Reference proteome</keyword>
<evidence type="ECO:0000256" key="4">
    <source>
        <dbReference type="ARBA" id="ARBA00022574"/>
    </source>
</evidence>
<dbReference type="SUPFAM" id="SSF50978">
    <property type="entry name" value="WD40 repeat-like"/>
    <property type="match status" value="1"/>
</dbReference>
<dbReference type="PANTHER" id="PTHR11024:SF2">
    <property type="entry name" value="PROTEIN SEC13 HOMOLOG"/>
    <property type="match status" value="1"/>
</dbReference>
<evidence type="ECO:0000256" key="9">
    <source>
        <dbReference type="ARBA" id="ARBA00023132"/>
    </source>
</evidence>
<evidence type="ECO:0000256" key="5">
    <source>
        <dbReference type="ARBA" id="ARBA00022737"/>
    </source>
</evidence>
<dbReference type="PANTHER" id="PTHR11024">
    <property type="entry name" value="NUCLEAR PORE COMPLEX PROTEIN SEC13 / SEH1 FAMILY MEMBER"/>
    <property type="match status" value="1"/>
</dbReference>
<keyword evidence="7" id="KW-0653">Protein transport</keyword>